<feature type="region of interest" description="Disordered" evidence="1">
    <location>
        <begin position="208"/>
        <end position="240"/>
    </location>
</feature>
<dbReference type="InterPro" id="IPR002913">
    <property type="entry name" value="START_lipid-bd_dom"/>
</dbReference>
<dbReference type="AlphaFoldDB" id="C1EG16"/>
<feature type="domain" description="START" evidence="2">
    <location>
        <begin position="31"/>
        <end position="155"/>
    </location>
</feature>
<dbReference type="GO" id="GO:0008289">
    <property type="term" value="F:lipid binding"/>
    <property type="evidence" value="ECO:0007669"/>
    <property type="project" value="InterPro"/>
</dbReference>
<reference evidence="3 4" key="1">
    <citation type="journal article" date="2009" name="Science">
        <title>Green evolution and dynamic adaptations revealed by genomes of the marine picoeukaryotes Micromonas.</title>
        <authorList>
            <person name="Worden A.Z."/>
            <person name="Lee J.H."/>
            <person name="Mock T."/>
            <person name="Rouze P."/>
            <person name="Simmons M.P."/>
            <person name="Aerts A.L."/>
            <person name="Allen A.E."/>
            <person name="Cuvelier M.L."/>
            <person name="Derelle E."/>
            <person name="Everett M.V."/>
            <person name="Foulon E."/>
            <person name="Grimwood J."/>
            <person name="Gundlach H."/>
            <person name="Henrissat B."/>
            <person name="Napoli C."/>
            <person name="McDonald S.M."/>
            <person name="Parker M.S."/>
            <person name="Rombauts S."/>
            <person name="Salamov A."/>
            <person name="Von Dassow P."/>
            <person name="Badger J.H."/>
            <person name="Coutinho P.M."/>
            <person name="Demir E."/>
            <person name="Dubchak I."/>
            <person name="Gentemann C."/>
            <person name="Eikrem W."/>
            <person name="Gready J.E."/>
            <person name="John U."/>
            <person name="Lanier W."/>
            <person name="Lindquist E.A."/>
            <person name="Lucas S."/>
            <person name="Mayer K.F."/>
            <person name="Moreau H."/>
            <person name="Not F."/>
            <person name="Otillar R."/>
            <person name="Panaud O."/>
            <person name="Pangilinan J."/>
            <person name="Paulsen I."/>
            <person name="Piegu B."/>
            <person name="Poliakov A."/>
            <person name="Robbens S."/>
            <person name="Schmutz J."/>
            <person name="Toulza E."/>
            <person name="Wyss T."/>
            <person name="Zelensky A."/>
            <person name="Zhou K."/>
            <person name="Armbrust E.V."/>
            <person name="Bhattacharya D."/>
            <person name="Goodenough U.W."/>
            <person name="Van de Peer Y."/>
            <person name="Grigoriev I.V."/>
        </authorList>
    </citation>
    <scope>NUCLEOTIDE SEQUENCE [LARGE SCALE GENOMIC DNA]</scope>
    <source>
        <strain evidence="4">RCC299 / NOUM17</strain>
    </source>
</reference>
<dbReference type="Proteomes" id="UP000002009">
    <property type="component" value="Chromosome 13"/>
</dbReference>
<dbReference type="Gene3D" id="3.30.530.20">
    <property type="match status" value="1"/>
</dbReference>
<dbReference type="PANTHER" id="PTHR19308:SF39">
    <property type="entry name" value="PHOSPHATIDYLCHOLINE TRANSFER PROTEIN"/>
    <property type="match status" value="1"/>
</dbReference>
<dbReference type="PANTHER" id="PTHR19308">
    <property type="entry name" value="PHOSPHATIDYLCHOLINE TRANSFER PROTEIN"/>
    <property type="match status" value="1"/>
</dbReference>
<evidence type="ECO:0000259" key="2">
    <source>
        <dbReference type="PROSITE" id="PS50848"/>
    </source>
</evidence>
<proteinExistence type="predicted"/>
<dbReference type="InParanoid" id="C1EG16"/>
<dbReference type="Pfam" id="PF01852">
    <property type="entry name" value="START"/>
    <property type="match status" value="1"/>
</dbReference>
<accession>C1EG16</accession>
<evidence type="ECO:0000313" key="4">
    <source>
        <dbReference type="Proteomes" id="UP000002009"/>
    </source>
</evidence>
<name>C1EG16_MICCC</name>
<sequence length="418" mass="45174">MDEVISGTNGSPSPRGERAFDSFVSRRPAGEDESWTVIHRGSTGNGTTYRMLRRNGAAPGTADSDGRGGLTQFRLEAVMEGVTAEQLARAQMSDTIRGEWDSTLIFAKRLAATNPGPDSPGNGCELAFWRMKFPMPLSPRDYLFVRRRWERDGAFYGVTRDATGGAGGAADALAACVDGAGGGSFRVRRIFSGQRIKNVTRSTFDRFSSHSDGFDSASPPPSPTSSTHSSSNPTASNFGRRRSTAAELVSVYHEDSGVPAAVISLGACKGLLPYFRNLEAAARGPLGTGEATRLTLEPGRGDVRTSRWRALGTKIGVSTGKGSQLRGVFGRIRSGTLEKEEMWGGCTGENAVKVGRNGLARHRRSTLSKLKSGLHKTIHRTPHRHEHVHAEGRRRRFIVKFAGFLAMMAHAKKRSRAV</sequence>
<dbReference type="InterPro" id="IPR023393">
    <property type="entry name" value="START-like_dom_sf"/>
</dbReference>
<dbReference type="GeneID" id="8248617"/>
<dbReference type="InterPro" id="IPR051213">
    <property type="entry name" value="START_lipid_transfer"/>
</dbReference>
<evidence type="ECO:0000313" key="3">
    <source>
        <dbReference type="EMBL" id="ACO66697.1"/>
    </source>
</evidence>
<dbReference type="SUPFAM" id="SSF55961">
    <property type="entry name" value="Bet v1-like"/>
    <property type="match status" value="1"/>
</dbReference>
<dbReference type="KEGG" id="mis:MICPUN_54618"/>
<evidence type="ECO:0000256" key="1">
    <source>
        <dbReference type="SAM" id="MobiDB-lite"/>
    </source>
</evidence>
<organism evidence="3 4">
    <name type="scientific">Micromonas commoda (strain RCC299 / NOUM17 / CCMP2709)</name>
    <name type="common">Picoplanktonic green alga</name>
    <dbReference type="NCBI Taxonomy" id="296587"/>
    <lineage>
        <taxon>Eukaryota</taxon>
        <taxon>Viridiplantae</taxon>
        <taxon>Chlorophyta</taxon>
        <taxon>Mamiellophyceae</taxon>
        <taxon>Mamiellales</taxon>
        <taxon>Mamiellaceae</taxon>
        <taxon>Micromonas</taxon>
    </lineage>
</organism>
<feature type="compositionally biased region" description="Low complexity" evidence="1">
    <location>
        <begin position="224"/>
        <end position="237"/>
    </location>
</feature>
<dbReference type="GO" id="GO:0005737">
    <property type="term" value="C:cytoplasm"/>
    <property type="evidence" value="ECO:0007669"/>
    <property type="project" value="UniProtKB-ARBA"/>
</dbReference>
<gene>
    <name evidence="3" type="ORF">MICPUN_54618</name>
</gene>
<protein>
    <recommendedName>
        <fullName evidence="2">START domain-containing protein</fullName>
    </recommendedName>
</protein>
<dbReference type="PROSITE" id="PS50848">
    <property type="entry name" value="START"/>
    <property type="match status" value="1"/>
</dbReference>
<dbReference type="OrthoDB" id="1295045at2759"/>
<dbReference type="RefSeq" id="XP_002505439.1">
    <property type="nucleotide sequence ID" value="XM_002505393.1"/>
</dbReference>
<keyword evidence="4" id="KW-1185">Reference proteome</keyword>
<dbReference type="EMBL" id="CP001331">
    <property type="protein sequence ID" value="ACO66697.1"/>
    <property type="molecule type" value="Genomic_DNA"/>
</dbReference>